<dbReference type="InterPro" id="IPR013563">
    <property type="entry name" value="Oligopep_ABC_C"/>
</dbReference>
<accession>A0ABT9G3N7</accession>
<evidence type="ECO:0000313" key="7">
    <source>
        <dbReference type="EMBL" id="MDP4301084.1"/>
    </source>
</evidence>
<name>A0ABT9G3N7_LEPDI</name>
<dbReference type="RefSeq" id="WP_305749642.1">
    <property type="nucleotide sequence ID" value="NZ_JAUZEE010000005.1"/>
</dbReference>
<dbReference type="Pfam" id="PF08352">
    <property type="entry name" value="oligo_HPY"/>
    <property type="match status" value="1"/>
</dbReference>
<keyword evidence="4" id="KW-0547">Nucleotide-binding</keyword>
<dbReference type="PANTHER" id="PTHR43776">
    <property type="entry name" value="TRANSPORT ATP-BINDING PROTEIN"/>
    <property type="match status" value="1"/>
</dbReference>
<evidence type="ECO:0000256" key="4">
    <source>
        <dbReference type="ARBA" id="ARBA00022741"/>
    </source>
</evidence>
<evidence type="ECO:0000259" key="6">
    <source>
        <dbReference type="PROSITE" id="PS50893"/>
    </source>
</evidence>
<keyword evidence="8" id="KW-1185">Reference proteome</keyword>
<keyword evidence="3" id="KW-1003">Cell membrane</keyword>
<evidence type="ECO:0000256" key="1">
    <source>
        <dbReference type="ARBA" id="ARBA00005417"/>
    </source>
</evidence>
<dbReference type="SMART" id="SM00382">
    <property type="entry name" value="AAA"/>
    <property type="match status" value="1"/>
</dbReference>
<dbReference type="InterPro" id="IPR017871">
    <property type="entry name" value="ABC_transporter-like_CS"/>
</dbReference>
<evidence type="ECO:0000256" key="3">
    <source>
        <dbReference type="ARBA" id="ARBA00022475"/>
    </source>
</evidence>
<protein>
    <submittedName>
        <fullName evidence="7">ATP-binding cassette domain-containing protein</fullName>
    </submittedName>
</protein>
<comment type="similarity">
    <text evidence="1">Belongs to the ABC transporter superfamily.</text>
</comment>
<dbReference type="InterPro" id="IPR050319">
    <property type="entry name" value="ABC_transp_ATP-bind"/>
</dbReference>
<organism evidence="7 8">
    <name type="scientific">Leptothrix discophora</name>
    <dbReference type="NCBI Taxonomy" id="89"/>
    <lineage>
        <taxon>Bacteria</taxon>
        <taxon>Pseudomonadati</taxon>
        <taxon>Pseudomonadota</taxon>
        <taxon>Betaproteobacteria</taxon>
        <taxon>Burkholderiales</taxon>
        <taxon>Sphaerotilaceae</taxon>
        <taxon>Leptothrix</taxon>
    </lineage>
</organism>
<gene>
    <name evidence="7" type="ORF">Q8X39_10595</name>
</gene>
<reference evidence="7 8" key="1">
    <citation type="submission" date="2023-08" db="EMBL/GenBank/DDBJ databases">
        <authorList>
            <person name="Roldan D.M."/>
            <person name="Menes R.J."/>
        </authorList>
    </citation>
    <scope>NUCLEOTIDE SEQUENCE [LARGE SCALE GENOMIC DNA]</scope>
    <source>
        <strain evidence="7 8">CCM 2812</strain>
    </source>
</reference>
<evidence type="ECO:0000256" key="5">
    <source>
        <dbReference type="ARBA" id="ARBA00022840"/>
    </source>
</evidence>
<proteinExistence type="inferred from homology"/>
<comment type="caution">
    <text evidence="7">The sequence shown here is derived from an EMBL/GenBank/DDBJ whole genome shotgun (WGS) entry which is preliminary data.</text>
</comment>
<keyword evidence="3" id="KW-0472">Membrane</keyword>
<keyword evidence="2" id="KW-0813">Transport</keyword>
<dbReference type="InterPro" id="IPR003439">
    <property type="entry name" value="ABC_transporter-like_ATP-bd"/>
</dbReference>
<dbReference type="GO" id="GO:0005524">
    <property type="term" value="F:ATP binding"/>
    <property type="evidence" value="ECO:0007669"/>
    <property type="project" value="UniProtKB-KW"/>
</dbReference>
<feature type="domain" description="ABC transporter" evidence="6">
    <location>
        <begin position="6"/>
        <end position="257"/>
    </location>
</feature>
<sequence length="283" mass="30592">MNAPLLQVRDLVKTYDAPSWPPGRRSPGVRALDGVSVSAAAGETLGVVGESGCGKSTLARCILRLTEPSAGEVLIDGRRVDRRRRADRLAWARTVQIIFQDPQGSLDPRMSIAESVGEGLVLHGLARGRRDRDAQVADLLAQVGLADADLSRRPHAYSGGQRQRIAIARALAVRPRLLVCDEAVSSLDVSVQAQVLNLLVDLQRRHGLALVFISHDLAAVAQVSDRVAVMQAGRLVECQPTRELLARPAHPCTRALLDAVPRMPDAIGLRLHRLESVPQNEDA</sequence>
<dbReference type="Proteomes" id="UP001235760">
    <property type="component" value="Unassembled WGS sequence"/>
</dbReference>
<dbReference type="InterPro" id="IPR003593">
    <property type="entry name" value="AAA+_ATPase"/>
</dbReference>
<dbReference type="EMBL" id="JAUZEE010000005">
    <property type="protein sequence ID" value="MDP4301084.1"/>
    <property type="molecule type" value="Genomic_DNA"/>
</dbReference>
<dbReference type="CDD" id="cd03257">
    <property type="entry name" value="ABC_NikE_OppD_transporters"/>
    <property type="match status" value="1"/>
</dbReference>
<dbReference type="SUPFAM" id="SSF52540">
    <property type="entry name" value="P-loop containing nucleoside triphosphate hydrolases"/>
    <property type="match status" value="1"/>
</dbReference>
<evidence type="ECO:0000313" key="8">
    <source>
        <dbReference type="Proteomes" id="UP001235760"/>
    </source>
</evidence>
<dbReference type="Gene3D" id="3.40.50.300">
    <property type="entry name" value="P-loop containing nucleotide triphosphate hydrolases"/>
    <property type="match status" value="1"/>
</dbReference>
<keyword evidence="5 7" id="KW-0067">ATP-binding</keyword>
<dbReference type="Pfam" id="PF00005">
    <property type="entry name" value="ABC_tran"/>
    <property type="match status" value="1"/>
</dbReference>
<dbReference type="PROSITE" id="PS00211">
    <property type="entry name" value="ABC_TRANSPORTER_1"/>
    <property type="match status" value="1"/>
</dbReference>
<dbReference type="InterPro" id="IPR027417">
    <property type="entry name" value="P-loop_NTPase"/>
</dbReference>
<evidence type="ECO:0000256" key="2">
    <source>
        <dbReference type="ARBA" id="ARBA00022448"/>
    </source>
</evidence>
<dbReference type="PROSITE" id="PS50893">
    <property type="entry name" value="ABC_TRANSPORTER_2"/>
    <property type="match status" value="1"/>
</dbReference>
<dbReference type="PANTHER" id="PTHR43776:SF7">
    <property type="entry name" value="D,D-DIPEPTIDE TRANSPORT ATP-BINDING PROTEIN DDPF-RELATED"/>
    <property type="match status" value="1"/>
</dbReference>